<proteinExistence type="predicted"/>
<reference evidence="1 2" key="1">
    <citation type="journal article" date="2020" name="Cell">
        <title>Large-Scale Comparative Analyses of Tick Genomes Elucidate Their Genetic Diversity and Vector Capacities.</title>
        <authorList>
            <consortium name="Tick Genome and Microbiome Consortium (TIGMIC)"/>
            <person name="Jia N."/>
            <person name="Wang J."/>
            <person name="Shi W."/>
            <person name="Du L."/>
            <person name="Sun Y."/>
            <person name="Zhan W."/>
            <person name="Jiang J.F."/>
            <person name="Wang Q."/>
            <person name="Zhang B."/>
            <person name="Ji P."/>
            <person name="Bell-Sakyi L."/>
            <person name="Cui X.M."/>
            <person name="Yuan T.T."/>
            <person name="Jiang B.G."/>
            <person name="Yang W.F."/>
            <person name="Lam T.T."/>
            <person name="Chang Q.C."/>
            <person name="Ding S.J."/>
            <person name="Wang X.J."/>
            <person name="Zhu J.G."/>
            <person name="Ruan X.D."/>
            <person name="Zhao L."/>
            <person name="Wei J.T."/>
            <person name="Ye R.Z."/>
            <person name="Que T.C."/>
            <person name="Du C.H."/>
            <person name="Zhou Y.H."/>
            <person name="Cheng J.X."/>
            <person name="Dai P.F."/>
            <person name="Guo W.B."/>
            <person name="Han X.H."/>
            <person name="Huang E.J."/>
            <person name="Li L.F."/>
            <person name="Wei W."/>
            <person name="Gao Y.C."/>
            <person name="Liu J.Z."/>
            <person name="Shao H.Z."/>
            <person name="Wang X."/>
            <person name="Wang C.C."/>
            <person name="Yang T.C."/>
            <person name="Huo Q.B."/>
            <person name="Li W."/>
            <person name="Chen H.Y."/>
            <person name="Chen S.E."/>
            <person name="Zhou L.G."/>
            <person name="Ni X.B."/>
            <person name="Tian J.H."/>
            <person name="Sheng Y."/>
            <person name="Liu T."/>
            <person name="Pan Y.S."/>
            <person name="Xia L.Y."/>
            <person name="Li J."/>
            <person name="Zhao F."/>
            <person name="Cao W.C."/>
        </authorList>
    </citation>
    <scope>NUCLEOTIDE SEQUENCE [LARGE SCALE GENOMIC DNA]</scope>
    <source>
        <strain evidence="1">Iper-2018</strain>
    </source>
</reference>
<evidence type="ECO:0000313" key="1">
    <source>
        <dbReference type="EMBL" id="KAG0419649.1"/>
    </source>
</evidence>
<gene>
    <name evidence="1" type="ORF">HPB47_003962</name>
</gene>
<protein>
    <submittedName>
        <fullName evidence="1">Uncharacterized protein</fullName>
    </submittedName>
</protein>
<dbReference type="EMBL" id="JABSTQ010010595">
    <property type="protein sequence ID" value="KAG0419649.1"/>
    <property type="molecule type" value="Genomic_DNA"/>
</dbReference>
<dbReference type="Proteomes" id="UP000805193">
    <property type="component" value="Unassembled WGS sequence"/>
</dbReference>
<name>A0AC60PH40_IXOPE</name>
<evidence type="ECO:0000313" key="2">
    <source>
        <dbReference type="Proteomes" id="UP000805193"/>
    </source>
</evidence>
<organism evidence="1 2">
    <name type="scientific">Ixodes persulcatus</name>
    <name type="common">Taiga tick</name>
    <dbReference type="NCBI Taxonomy" id="34615"/>
    <lineage>
        <taxon>Eukaryota</taxon>
        <taxon>Metazoa</taxon>
        <taxon>Ecdysozoa</taxon>
        <taxon>Arthropoda</taxon>
        <taxon>Chelicerata</taxon>
        <taxon>Arachnida</taxon>
        <taxon>Acari</taxon>
        <taxon>Parasitiformes</taxon>
        <taxon>Ixodida</taxon>
        <taxon>Ixodoidea</taxon>
        <taxon>Ixodidae</taxon>
        <taxon>Ixodinae</taxon>
        <taxon>Ixodes</taxon>
    </lineage>
</organism>
<comment type="caution">
    <text evidence="1">The sequence shown here is derived from an EMBL/GenBank/DDBJ whole genome shotgun (WGS) entry which is preliminary data.</text>
</comment>
<accession>A0AC60PH40</accession>
<keyword evidence="2" id="KW-1185">Reference proteome</keyword>
<sequence>MFQRILDSGTVPLEWKRSTITPIHKGNGLDTDSIDSYRPIASTSVVSRTLERIVNKKILNHLEDNGLLNQAQHGFRRGRSCDTALAVAVHTLSSHLDQRIPCQLVQLDFSKAFDRIDHTLLPRKLHKVGIEGSLANWLMDFVRNRTQRVAFHGHLSSPCTVLAGVPQGSVLGPTLFSMYINDVTDGLKSKAILYADDLSLIQPGISEDAVASLQNDLDACYRWSVTHSLPLNPTKCLSMTVSLSLAKPSHSPPLAIDGTELSRVTHTKLLGVAFDERLDFSRHIQGTASRARRTLGFVTQITRGIPAAPLRHLYTSLVLPQLEFCSAIWDPPPSTTHKKSLESIQRRAALTLYRRDSPSSHHTAARDIPTTRLLQYAQWRTLQHRRDVASIRLFCLMMANWPATTSTFTNFAPQDIVPNACCINLEVTPTPPHGVNPLQP</sequence>